<dbReference type="Pfam" id="PF12838">
    <property type="entry name" value="Fer4_7"/>
    <property type="match status" value="3"/>
</dbReference>
<feature type="domain" description="4Fe-4S ferredoxin-type" evidence="1">
    <location>
        <begin position="202"/>
        <end position="231"/>
    </location>
</feature>
<dbReference type="GO" id="GO:0016491">
    <property type="term" value="F:oxidoreductase activity"/>
    <property type="evidence" value="ECO:0007669"/>
    <property type="project" value="UniProtKB-ARBA"/>
</dbReference>
<evidence type="ECO:0000259" key="1">
    <source>
        <dbReference type="PROSITE" id="PS51379"/>
    </source>
</evidence>
<dbReference type="EMBL" id="CP137641">
    <property type="protein sequence ID" value="WOX55325.1"/>
    <property type="molecule type" value="Genomic_DNA"/>
</dbReference>
<dbReference type="InterPro" id="IPR052977">
    <property type="entry name" value="Polyferredoxin-like_ET"/>
</dbReference>
<feature type="domain" description="4Fe-4S ferredoxin-type" evidence="1">
    <location>
        <begin position="239"/>
        <end position="268"/>
    </location>
</feature>
<evidence type="ECO:0000313" key="3">
    <source>
        <dbReference type="Proteomes" id="UP001626603"/>
    </source>
</evidence>
<dbReference type="InterPro" id="IPR017896">
    <property type="entry name" value="4Fe4S_Fe-S-bd"/>
</dbReference>
<reference evidence="2 3" key="1">
    <citation type="submission" date="2023-10" db="EMBL/GenBank/DDBJ databases">
        <title>The complete genome sequence of Methanoculleus palmolei DSM 4273.</title>
        <authorList>
            <person name="Lai S.-J."/>
            <person name="You Y.-T."/>
            <person name="Chen S.-C."/>
        </authorList>
    </citation>
    <scope>NUCLEOTIDE SEQUENCE [LARGE SCALE GENOMIC DNA]</scope>
    <source>
        <strain evidence="2 3">DSM 4273</strain>
    </source>
</reference>
<dbReference type="AlphaFoldDB" id="A0ABD8A846"/>
<feature type="domain" description="4Fe-4S ferredoxin-type" evidence="1">
    <location>
        <begin position="68"/>
        <end position="97"/>
    </location>
</feature>
<dbReference type="PANTHER" id="PTHR43193:SF2">
    <property type="entry name" value="POLYFERREDOXIN PROTEIN FWDF"/>
    <property type="match status" value="1"/>
</dbReference>
<name>A0ABD8A846_9EURY</name>
<accession>A0ABD8A846</accession>
<dbReference type="Proteomes" id="UP001626603">
    <property type="component" value="Chromosome"/>
</dbReference>
<evidence type="ECO:0000313" key="2">
    <source>
        <dbReference type="EMBL" id="WOX55325.1"/>
    </source>
</evidence>
<keyword evidence="3" id="KW-1185">Reference proteome</keyword>
<feature type="domain" description="4Fe-4S ferredoxin-type" evidence="1">
    <location>
        <begin position="271"/>
        <end position="301"/>
    </location>
</feature>
<organism evidence="2 3">
    <name type="scientific">Methanoculleus palmolei</name>
    <dbReference type="NCBI Taxonomy" id="72612"/>
    <lineage>
        <taxon>Archaea</taxon>
        <taxon>Methanobacteriati</taxon>
        <taxon>Methanobacteriota</taxon>
        <taxon>Stenosarchaea group</taxon>
        <taxon>Methanomicrobia</taxon>
        <taxon>Methanomicrobiales</taxon>
        <taxon>Methanomicrobiaceae</taxon>
        <taxon>Methanoculleus</taxon>
    </lineage>
</organism>
<dbReference type="PROSITE" id="PS00198">
    <property type="entry name" value="4FE4S_FER_1"/>
    <property type="match status" value="6"/>
</dbReference>
<gene>
    <name evidence="2" type="ORF">R6Y95_07590</name>
</gene>
<feature type="domain" description="4Fe-4S ferredoxin-type" evidence="1">
    <location>
        <begin position="313"/>
        <end position="343"/>
    </location>
</feature>
<feature type="domain" description="4Fe-4S ferredoxin-type" evidence="1">
    <location>
        <begin position="27"/>
        <end position="56"/>
    </location>
</feature>
<dbReference type="SUPFAM" id="SSF54862">
    <property type="entry name" value="4Fe-4S ferredoxins"/>
    <property type="match status" value="2"/>
</dbReference>
<dbReference type="InterPro" id="IPR017900">
    <property type="entry name" value="4Fe4S_Fe_S_CS"/>
</dbReference>
<dbReference type="PIRSF" id="PIRSF005658">
    <property type="entry name" value="FwdF"/>
    <property type="match status" value="1"/>
</dbReference>
<dbReference type="PANTHER" id="PTHR43193">
    <property type="match status" value="1"/>
</dbReference>
<proteinExistence type="predicted"/>
<sequence>MALFPKYSKTRDGQNVIMEQRLLKAVNNLILNAETCTGCGICADACPEEAIVLGPVGAARRGAIDYAAPVDVNPEKCSYCGVCVIMCPFNAMTLKVDGEERLPILEKEGFPTYDMVTVIDEEKCDRCTVCEEVCPRDAIVRDVPTFEGGDESGKPRQAALQTKTSFVVDTEKCNVCGICGELCPSITVVRIPKSPETGKIEGDVKWEETTCDACKVCVEACPQEAITVEREVISDKLPGKVDIEQDNCCTCTWCVRTCPEEAITVEKLFEGDLEINPEKCPGGCSTCVEVCPCNALYLPSPLPAKEMKGKIEPNIAINKDFCILCGACVNACPSEDAIVLRRTGIRMQDKETDLFKRIKEKLLTPRTSKVKETAPGEIEVKVLGEAQEA</sequence>
<dbReference type="Pfam" id="PF00037">
    <property type="entry name" value="Fer4"/>
    <property type="match status" value="1"/>
</dbReference>
<feature type="domain" description="4Fe-4S ferredoxin-type" evidence="1">
    <location>
        <begin position="115"/>
        <end position="144"/>
    </location>
</feature>
<protein>
    <submittedName>
        <fullName evidence="2">4Fe-4S binding protein</fullName>
    </submittedName>
</protein>
<dbReference type="CDD" id="cd10549">
    <property type="entry name" value="MtMvhB_like"/>
    <property type="match status" value="2"/>
</dbReference>
<dbReference type="InterPro" id="IPR043256">
    <property type="entry name" value="MvhB-like"/>
</dbReference>
<dbReference type="PROSITE" id="PS51379">
    <property type="entry name" value="4FE4S_FER_2"/>
    <property type="match status" value="8"/>
</dbReference>
<dbReference type="Gene3D" id="3.30.70.20">
    <property type="match status" value="6"/>
</dbReference>
<feature type="domain" description="4Fe-4S ferredoxin-type" evidence="1">
    <location>
        <begin position="164"/>
        <end position="194"/>
    </location>
</feature>